<reference evidence="2 3" key="1">
    <citation type="submission" date="2011-02" db="EMBL/GenBank/DDBJ databases">
        <title>The Genome Sequence of Sphaeroforma arctica JP610.</title>
        <authorList>
            <consortium name="The Broad Institute Genome Sequencing Platform"/>
            <person name="Russ C."/>
            <person name="Cuomo C."/>
            <person name="Young S.K."/>
            <person name="Zeng Q."/>
            <person name="Gargeya S."/>
            <person name="Alvarado L."/>
            <person name="Berlin A."/>
            <person name="Chapman S.B."/>
            <person name="Chen Z."/>
            <person name="Freedman E."/>
            <person name="Gellesch M."/>
            <person name="Goldberg J."/>
            <person name="Griggs A."/>
            <person name="Gujja S."/>
            <person name="Heilman E."/>
            <person name="Heiman D."/>
            <person name="Howarth C."/>
            <person name="Mehta T."/>
            <person name="Neiman D."/>
            <person name="Pearson M."/>
            <person name="Roberts A."/>
            <person name="Saif S."/>
            <person name="Shea T."/>
            <person name="Shenoy N."/>
            <person name="Sisk P."/>
            <person name="Stolte C."/>
            <person name="Sykes S."/>
            <person name="White J."/>
            <person name="Yandava C."/>
            <person name="Burger G."/>
            <person name="Gray M.W."/>
            <person name="Holland P.W.H."/>
            <person name="King N."/>
            <person name="Lang F.B.F."/>
            <person name="Roger A.J."/>
            <person name="Ruiz-Trillo I."/>
            <person name="Haas B."/>
            <person name="Nusbaum C."/>
            <person name="Birren B."/>
        </authorList>
    </citation>
    <scope>NUCLEOTIDE SEQUENCE [LARGE SCALE GENOMIC DNA]</scope>
    <source>
        <strain evidence="2 3">JP610</strain>
    </source>
</reference>
<feature type="domain" description="LicD/FKTN/FKRP nucleotidyltransferase" evidence="1">
    <location>
        <begin position="154"/>
        <end position="188"/>
    </location>
</feature>
<dbReference type="GO" id="GO:0009100">
    <property type="term" value="P:glycoprotein metabolic process"/>
    <property type="evidence" value="ECO:0007669"/>
    <property type="project" value="UniProtKB-ARBA"/>
</dbReference>
<dbReference type="Proteomes" id="UP000054560">
    <property type="component" value="Unassembled WGS sequence"/>
</dbReference>
<evidence type="ECO:0000313" key="3">
    <source>
        <dbReference type="Proteomes" id="UP000054560"/>
    </source>
</evidence>
<protein>
    <recommendedName>
        <fullName evidence="1">LicD/FKTN/FKRP nucleotidyltransferase domain-containing protein</fullName>
    </recommendedName>
</protein>
<evidence type="ECO:0000313" key="2">
    <source>
        <dbReference type="EMBL" id="KNC87773.1"/>
    </source>
</evidence>
<organism evidence="2 3">
    <name type="scientific">Sphaeroforma arctica JP610</name>
    <dbReference type="NCBI Taxonomy" id="667725"/>
    <lineage>
        <taxon>Eukaryota</taxon>
        <taxon>Ichthyosporea</taxon>
        <taxon>Ichthyophonida</taxon>
        <taxon>Sphaeroforma</taxon>
    </lineage>
</organism>
<proteinExistence type="predicted"/>
<dbReference type="GeneID" id="25900649"/>
<dbReference type="EMBL" id="KQ241599">
    <property type="protein sequence ID" value="KNC87773.1"/>
    <property type="molecule type" value="Genomic_DNA"/>
</dbReference>
<evidence type="ECO:0000259" key="1">
    <source>
        <dbReference type="Pfam" id="PF04991"/>
    </source>
</evidence>
<accession>A0A0L0GHF4</accession>
<dbReference type="AlphaFoldDB" id="A0A0L0GHF4"/>
<dbReference type="InterPro" id="IPR007074">
    <property type="entry name" value="LicD/FKTN/FKRP_NTP_transf"/>
</dbReference>
<gene>
    <name evidence="2" type="ORF">SARC_00145</name>
</gene>
<sequence length="208" mass="23721">MQGSLKHSRGTHTYRAPYNTVVVPIHTGLPIDLEFGTALQNRKERLSVPKYSHKEAMLQWTKQTSLEETNKQWTKQTSLEEAKKQWTKKTSAHTMSDLLIEPTEIGRGTPNRNLPWHVPPCTDFPERPNLKPSALRPNQKSTHSLYIIKALNELGVYYRLDAGSLLGSYRHGGFIPADKDLDIVLPVRRNLHLVGADHYCQGIFECRL</sequence>
<keyword evidence="3" id="KW-1185">Reference proteome</keyword>
<dbReference type="Pfam" id="PF04991">
    <property type="entry name" value="LicD"/>
    <property type="match status" value="1"/>
</dbReference>
<dbReference type="RefSeq" id="XP_014161675.1">
    <property type="nucleotide sequence ID" value="XM_014306200.1"/>
</dbReference>
<dbReference type="OrthoDB" id="419198at2759"/>
<name>A0A0L0GHF4_9EUKA</name>